<name>A0A073KNG0_9BACI</name>
<reference evidence="2 3" key="1">
    <citation type="submission" date="2014-06" db="EMBL/GenBank/DDBJ databases">
        <title>Draft genome sequence of Bacillus gaemokensis JCM 15801 (MCCC 1A00707).</title>
        <authorList>
            <person name="Lai Q."/>
            <person name="Liu Y."/>
            <person name="Shao Z."/>
        </authorList>
    </citation>
    <scope>NUCLEOTIDE SEQUENCE [LARGE SCALE GENOMIC DNA]</scope>
    <source>
        <strain evidence="2 3">JCM 15801</strain>
    </source>
</reference>
<dbReference type="Proteomes" id="UP000027778">
    <property type="component" value="Unassembled WGS sequence"/>
</dbReference>
<keyword evidence="1" id="KW-0175">Coiled coil</keyword>
<evidence type="ECO:0000256" key="1">
    <source>
        <dbReference type="SAM" id="Coils"/>
    </source>
</evidence>
<sequence length="160" mass="18499">MAVDKLERVKEEAYHTKSNPLGYETSLMDKKDFDYLVEQAEKVAKLESEIQQLKTTVKGSEDASRLDDLAKENEHLRNSLRRIKGRSSLIGKEIKNFYCNGYFGRRYDLECSIIMEVGIDHIKIRTTSGEFLVTSFDGDWDEYTDKMIAEWIGEVEDEGL</sequence>
<feature type="coiled-coil region" evidence="1">
    <location>
        <begin position="36"/>
        <end position="86"/>
    </location>
</feature>
<organism evidence="2 3">
    <name type="scientific">Bacillus gaemokensis</name>
    <dbReference type="NCBI Taxonomy" id="574375"/>
    <lineage>
        <taxon>Bacteria</taxon>
        <taxon>Bacillati</taxon>
        <taxon>Bacillota</taxon>
        <taxon>Bacilli</taxon>
        <taxon>Bacillales</taxon>
        <taxon>Bacillaceae</taxon>
        <taxon>Bacillus</taxon>
        <taxon>Bacillus cereus group</taxon>
    </lineage>
</organism>
<evidence type="ECO:0000313" key="3">
    <source>
        <dbReference type="Proteomes" id="UP000027778"/>
    </source>
</evidence>
<proteinExistence type="predicted"/>
<dbReference type="AlphaFoldDB" id="A0A073KNG0"/>
<dbReference type="OrthoDB" id="10008035at2"/>
<dbReference type="STRING" id="574375.AZF08_20605"/>
<dbReference type="RefSeq" id="WP_033675002.1">
    <property type="nucleotide sequence ID" value="NZ_JOTM01000011.1"/>
</dbReference>
<protein>
    <submittedName>
        <fullName evidence="2">Uncharacterized protein</fullName>
    </submittedName>
</protein>
<comment type="caution">
    <text evidence="2">The sequence shown here is derived from an EMBL/GenBank/DDBJ whole genome shotgun (WGS) entry which is preliminary data.</text>
</comment>
<gene>
    <name evidence="2" type="ORF">BAGA_05620</name>
</gene>
<keyword evidence="3" id="KW-1185">Reference proteome</keyword>
<evidence type="ECO:0000313" key="2">
    <source>
        <dbReference type="EMBL" id="KEK23908.1"/>
    </source>
</evidence>
<dbReference type="EMBL" id="JOTM01000011">
    <property type="protein sequence ID" value="KEK23908.1"/>
    <property type="molecule type" value="Genomic_DNA"/>
</dbReference>
<accession>A0A073KNG0</accession>